<evidence type="ECO:0000313" key="2">
    <source>
        <dbReference type="EMBL" id="GHG08302.1"/>
    </source>
</evidence>
<dbReference type="InterPro" id="IPR051317">
    <property type="entry name" value="Gfo/Idh/MocA_oxidoreduct"/>
</dbReference>
<dbReference type="SUPFAM" id="SSF51735">
    <property type="entry name" value="NAD(P)-binding Rossmann-fold domains"/>
    <property type="match status" value="1"/>
</dbReference>
<dbReference type="InterPro" id="IPR000683">
    <property type="entry name" value="Gfo/Idh/MocA-like_OxRdtase_N"/>
</dbReference>
<dbReference type="Gene3D" id="3.40.50.720">
    <property type="entry name" value="NAD(P)-binding Rossmann-like Domain"/>
    <property type="match status" value="1"/>
</dbReference>
<organism evidence="2 3">
    <name type="scientific">Streptomyces filamentosus</name>
    <name type="common">Streptomyces roseosporus</name>
    <dbReference type="NCBI Taxonomy" id="67294"/>
    <lineage>
        <taxon>Bacteria</taxon>
        <taxon>Bacillati</taxon>
        <taxon>Actinomycetota</taxon>
        <taxon>Actinomycetes</taxon>
        <taxon>Kitasatosporales</taxon>
        <taxon>Streptomycetaceae</taxon>
        <taxon>Streptomyces</taxon>
    </lineage>
</organism>
<dbReference type="Pfam" id="PF01408">
    <property type="entry name" value="GFO_IDH_MocA"/>
    <property type="match status" value="1"/>
</dbReference>
<sequence>MRQPLIVGLGRSGAGLHLRALRTALDRSPGLWRGPVVAVDPRPGERAPVPDGVTVVPSAARARELLPPDRAVVHVCTPPAARLAVLAELCAAGYRDLIVEKPAAADAGELAAVAELRARHGLRLAVVAHWPASALADRLRGLIGSGELGRLLRIDVTQHKPRFTRSLRADDGHPTAFDVELPHSLGLVLSLAGPAEATGARLTDLRVGSAVRPGLGSALLELRHANGVRTRILSDLTAPVRERRAALVFEHGTAVGHFAPSDADDHVQLDVAGRREVFHDDALASFLHRTYTRFATVPAEDPSWAADFALHADAVRLLDEAKRRCADATTAGPPEEAPRVPTR</sequence>
<keyword evidence="3" id="KW-1185">Reference proteome</keyword>
<dbReference type="InterPro" id="IPR036291">
    <property type="entry name" value="NAD(P)-bd_dom_sf"/>
</dbReference>
<protein>
    <recommendedName>
        <fullName evidence="1">Gfo/Idh/MocA-like oxidoreductase N-terminal domain-containing protein</fullName>
    </recommendedName>
</protein>
<evidence type="ECO:0000313" key="3">
    <source>
        <dbReference type="Proteomes" id="UP000632849"/>
    </source>
</evidence>
<gene>
    <name evidence="2" type="ORF">GCM10017667_45210</name>
</gene>
<name>A0A919EPZ8_STRFL</name>
<accession>A0A919EPZ8</accession>
<proteinExistence type="predicted"/>
<dbReference type="AlphaFoldDB" id="A0A919EPZ8"/>
<comment type="caution">
    <text evidence="2">The sequence shown here is derived from an EMBL/GenBank/DDBJ whole genome shotgun (WGS) entry which is preliminary data.</text>
</comment>
<evidence type="ECO:0000259" key="1">
    <source>
        <dbReference type="Pfam" id="PF01408"/>
    </source>
</evidence>
<dbReference type="PANTHER" id="PTHR43708:SF8">
    <property type="entry name" value="OXIDOREDUCTASE"/>
    <property type="match status" value="1"/>
</dbReference>
<dbReference type="Gene3D" id="3.30.360.10">
    <property type="entry name" value="Dihydrodipicolinate Reductase, domain 2"/>
    <property type="match status" value="1"/>
</dbReference>
<reference evidence="2" key="1">
    <citation type="journal article" date="2014" name="Int. J. Syst. Evol. Microbiol.">
        <title>Complete genome sequence of Corynebacterium casei LMG S-19264T (=DSM 44701T), isolated from a smear-ripened cheese.</title>
        <authorList>
            <consortium name="US DOE Joint Genome Institute (JGI-PGF)"/>
            <person name="Walter F."/>
            <person name="Albersmeier A."/>
            <person name="Kalinowski J."/>
            <person name="Ruckert C."/>
        </authorList>
    </citation>
    <scope>NUCLEOTIDE SEQUENCE</scope>
    <source>
        <strain evidence="2">JCM 4122</strain>
    </source>
</reference>
<dbReference type="PANTHER" id="PTHR43708">
    <property type="entry name" value="CONSERVED EXPRESSED OXIDOREDUCTASE (EUROFUNG)"/>
    <property type="match status" value="1"/>
</dbReference>
<dbReference type="GO" id="GO:0000166">
    <property type="term" value="F:nucleotide binding"/>
    <property type="evidence" value="ECO:0007669"/>
    <property type="project" value="InterPro"/>
</dbReference>
<dbReference type="EMBL" id="BNBE01000002">
    <property type="protein sequence ID" value="GHG08302.1"/>
    <property type="molecule type" value="Genomic_DNA"/>
</dbReference>
<reference evidence="2" key="2">
    <citation type="submission" date="2020-09" db="EMBL/GenBank/DDBJ databases">
        <authorList>
            <person name="Sun Q."/>
            <person name="Ohkuma M."/>
        </authorList>
    </citation>
    <scope>NUCLEOTIDE SEQUENCE</scope>
    <source>
        <strain evidence="2">JCM 4122</strain>
    </source>
</reference>
<dbReference type="RefSeq" id="WP_190042761.1">
    <property type="nucleotide sequence ID" value="NZ_BNBE01000002.1"/>
</dbReference>
<feature type="domain" description="Gfo/Idh/MocA-like oxidoreductase N-terminal" evidence="1">
    <location>
        <begin position="5"/>
        <end position="126"/>
    </location>
</feature>
<dbReference type="Proteomes" id="UP000632849">
    <property type="component" value="Unassembled WGS sequence"/>
</dbReference>